<dbReference type="InterPro" id="IPR045864">
    <property type="entry name" value="aa-tRNA-synth_II/BPL/LPL"/>
</dbReference>
<organism evidence="8">
    <name type="scientific">Xenopsylla cheopis</name>
    <name type="common">Oriental rat flea</name>
    <name type="synonym">Pulex cheopis</name>
    <dbReference type="NCBI Taxonomy" id="163159"/>
    <lineage>
        <taxon>Eukaryota</taxon>
        <taxon>Metazoa</taxon>
        <taxon>Ecdysozoa</taxon>
        <taxon>Arthropoda</taxon>
        <taxon>Hexapoda</taxon>
        <taxon>Insecta</taxon>
        <taxon>Pterygota</taxon>
        <taxon>Neoptera</taxon>
        <taxon>Endopterygota</taxon>
        <taxon>Siphonaptera</taxon>
        <taxon>Pulicidae</taxon>
        <taxon>Xenopsyllinae</taxon>
        <taxon>Xenopsylla</taxon>
    </lineage>
</organism>
<dbReference type="SUPFAM" id="SSF47616">
    <property type="entry name" value="GST C-terminal domain-like"/>
    <property type="match status" value="1"/>
</dbReference>
<dbReference type="NCBIfam" id="TIGR00408">
    <property type="entry name" value="proS_fam_I"/>
    <property type="match status" value="1"/>
</dbReference>
<dbReference type="SUPFAM" id="SSF52374">
    <property type="entry name" value="Nucleotidylyl transferase"/>
    <property type="match status" value="1"/>
</dbReference>
<protein>
    <submittedName>
        <fullName evidence="8">Putative trna synthetase class i</fullName>
    </submittedName>
</protein>
<evidence type="ECO:0000313" key="8">
    <source>
        <dbReference type="EMBL" id="NOV45845.1"/>
    </source>
</evidence>
<dbReference type="FunFam" id="3.30.110.30:FF:000001">
    <property type="entry name" value="Bifunctional glutamate/proline--tRNA ligase"/>
    <property type="match status" value="1"/>
</dbReference>
<dbReference type="InterPro" id="IPR004154">
    <property type="entry name" value="Anticodon-bd"/>
</dbReference>
<feature type="region of interest" description="Disordered" evidence="6">
    <location>
        <begin position="709"/>
        <end position="752"/>
    </location>
</feature>
<dbReference type="Pfam" id="PF09180">
    <property type="entry name" value="ProRS-C_1"/>
    <property type="match status" value="1"/>
</dbReference>
<dbReference type="SMART" id="SM00946">
    <property type="entry name" value="ProRS-C_1"/>
    <property type="match status" value="1"/>
</dbReference>
<dbReference type="InterPro" id="IPR033721">
    <property type="entry name" value="ProRS_core_arch_euk"/>
</dbReference>
<evidence type="ECO:0000256" key="3">
    <source>
        <dbReference type="ARBA" id="ARBA00022840"/>
    </source>
</evidence>
<evidence type="ECO:0000256" key="6">
    <source>
        <dbReference type="SAM" id="MobiDB-lite"/>
    </source>
</evidence>
<dbReference type="PROSITE" id="PS50862">
    <property type="entry name" value="AA_TRNA_LIGASE_II"/>
    <property type="match status" value="1"/>
</dbReference>
<dbReference type="Gene3D" id="3.30.930.10">
    <property type="entry name" value="Bira Bifunctional Protein, Domain 2"/>
    <property type="match status" value="1"/>
</dbReference>
<dbReference type="Gene3D" id="3.40.50.800">
    <property type="entry name" value="Anticodon-binding domain"/>
    <property type="match status" value="1"/>
</dbReference>
<dbReference type="SUPFAM" id="SSF52954">
    <property type="entry name" value="Class II aaRS ABD-related"/>
    <property type="match status" value="1"/>
</dbReference>
<feature type="region of interest" description="Disordered" evidence="6">
    <location>
        <begin position="767"/>
        <end position="815"/>
    </location>
</feature>
<dbReference type="InterPro" id="IPR020059">
    <property type="entry name" value="Glu/Gln-tRNA-synth_Ib_codon-bd"/>
</dbReference>
<dbReference type="CDD" id="cd00778">
    <property type="entry name" value="ProRS_core_arch_euk"/>
    <property type="match status" value="1"/>
</dbReference>
<dbReference type="InterPro" id="IPR002314">
    <property type="entry name" value="aa-tRNA-synt_IIb"/>
</dbReference>
<dbReference type="GO" id="GO:0004818">
    <property type="term" value="F:glutamate-tRNA ligase activity"/>
    <property type="evidence" value="ECO:0007669"/>
    <property type="project" value="InterPro"/>
</dbReference>
<dbReference type="InterPro" id="IPR001412">
    <property type="entry name" value="aa-tRNA-synth_I_CS"/>
</dbReference>
<dbReference type="GO" id="GO:0005524">
    <property type="term" value="F:ATP binding"/>
    <property type="evidence" value="ECO:0007669"/>
    <property type="project" value="UniProtKB-KW"/>
</dbReference>
<reference evidence="8" key="1">
    <citation type="submission" date="2020-03" db="EMBL/GenBank/DDBJ databases">
        <title>Transcriptomic Profiling of the Digestive Tract of the Rat Flea, Xenopsylla cheopis, Following Blood Feeding and Infection with Yersinia pestis.</title>
        <authorList>
            <person name="Bland D.M."/>
            <person name="Martens C.A."/>
            <person name="Virtaneva K."/>
            <person name="Kanakabandi K."/>
            <person name="Long D."/>
            <person name="Rosenke R."/>
            <person name="Saturday G.A."/>
            <person name="Hoyt F.H."/>
            <person name="Bruno D.P."/>
            <person name="Ribeiro J.M.C."/>
            <person name="Hinnebusch J."/>
        </authorList>
    </citation>
    <scope>NUCLEOTIDE SEQUENCE</scope>
</reference>
<dbReference type="NCBIfam" id="TIGR00463">
    <property type="entry name" value="gltX_arch"/>
    <property type="match status" value="1"/>
</dbReference>
<evidence type="ECO:0000256" key="2">
    <source>
        <dbReference type="ARBA" id="ARBA00022741"/>
    </source>
</evidence>
<dbReference type="FunFam" id="3.40.50.620:FF:000070">
    <property type="entry name" value="Bifunctional glutamate/proline--tRNA ligase"/>
    <property type="match status" value="1"/>
</dbReference>
<dbReference type="Pfam" id="PF00587">
    <property type="entry name" value="tRNA-synt_2b"/>
    <property type="match status" value="1"/>
</dbReference>
<dbReference type="PANTHER" id="PTHR43382:SF2">
    <property type="entry name" value="BIFUNCTIONAL GLUTAMATE_PROLINE--TRNA LIGASE"/>
    <property type="match status" value="1"/>
</dbReference>
<dbReference type="InterPro" id="IPR014729">
    <property type="entry name" value="Rossmann-like_a/b/a_fold"/>
</dbReference>
<dbReference type="GO" id="GO:0006433">
    <property type="term" value="P:prolyl-tRNA aminoacylation"/>
    <property type="evidence" value="ECO:0007669"/>
    <property type="project" value="InterPro"/>
</dbReference>
<dbReference type="InterPro" id="IPR004526">
    <property type="entry name" value="Glu-tRNA-synth_arc/euk"/>
</dbReference>
<dbReference type="InterPro" id="IPR020058">
    <property type="entry name" value="Glu/Gln-tRNA-synth_Ib_cat-dom"/>
</dbReference>
<dbReference type="GO" id="GO:0004827">
    <property type="term" value="F:proline-tRNA ligase activity"/>
    <property type="evidence" value="ECO:0007669"/>
    <property type="project" value="InterPro"/>
</dbReference>
<keyword evidence="2" id="KW-0547">Nucleotide-binding</keyword>
<dbReference type="HAMAP" id="MF_01571">
    <property type="entry name" value="Pro_tRNA_synth_type3"/>
    <property type="match status" value="1"/>
</dbReference>
<dbReference type="HAMAP" id="MF_02076">
    <property type="entry name" value="Glu_tRNA_synth_type2"/>
    <property type="match status" value="1"/>
</dbReference>
<dbReference type="CDD" id="cd00862">
    <property type="entry name" value="ProRS_anticodon_zinc"/>
    <property type="match status" value="1"/>
</dbReference>
<proteinExistence type="inferred from homology"/>
<evidence type="ECO:0000259" key="7">
    <source>
        <dbReference type="PROSITE" id="PS50862"/>
    </source>
</evidence>
<dbReference type="GO" id="GO:0017101">
    <property type="term" value="C:aminoacyl-tRNA synthetase multienzyme complex"/>
    <property type="evidence" value="ECO:0007669"/>
    <property type="project" value="UniProtKB-ARBA"/>
</dbReference>
<dbReference type="PROSITE" id="PS00178">
    <property type="entry name" value="AA_TRNA_LIGASE_I"/>
    <property type="match status" value="1"/>
</dbReference>
<dbReference type="Pfam" id="PF00749">
    <property type="entry name" value="tRNA-synt_1c"/>
    <property type="match status" value="1"/>
</dbReference>
<dbReference type="InterPro" id="IPR006195">
    <property type="entry name" value="aa-tRNA-synth_II"/>
</dbReference>
<dbReference type="InterPro" id="IPR016061">
    <property type="entry name" value="Pro-tRNA_ligase_II_C"/>
</dbReference>
<keyword evidence="4" id="KW-0648">Protein biosynthesis</keyword>
<dbReference type="InterPro" id="IPR011035">
    <property type="entry name" value="Ribosomal_bL25/Gln-tRNA_synth"/>
</dbReference>
<dbReference type="InterPro" id="IPR036282">
    <property type="entry name" value="Glutathione-S-Trfase_C_sf"/>
</dbReference>
<dbReference type="Pfam" id="PF20974">
    <property type="entry name" value="tRNA-synt_1c_C2"/>
    <property type="match status" value="1"/>
</dbReference>
<keyword evidence="5 8" id="KW-0030">Aminoacyl-tRNA synthetase</keyword>
<dbReference type="PRINTS" id="PR00987">
    <property type="entry name" value="TRNASYNTHGLU"/>
</dbReference>
<dbReference type="GO" id="GO:0006424">
    <property type="term" value="P:glutamyl-tRNA aminoacylation"/>
    <property type="evidence" value="ECO:0007669"/>
    <property type="project" value="InterPro"/>
</dbReference>
<dbReference type="InterPro" id="IPR020056">
    <property type="entry name" value="Rbsml_bL25/Gln-tRNA_synth_N"/>
</dbReference>
<dbReference type="Gene3D" id="2.40.240.10">
    <property type="entry name" value="Ribosomal Protein L25, Chain P"/>
    <property type="match status" value="1"/>
</dbReference>
<name>A0A6M2DHN3_XENCH</name>
<dbReference type="SUPFAM" id="SSF50715">
    <property type="entry name" value="Ribosomal protein L25-like"/>
    <property type="match status" value="1"/>
</dbReference>
<accession>A0A6M2DHN3</accession>
<dbReference type="InterPro" id="IPR000924">
    <property type="entry name" value="Glu/Gln-tRNA-synth"/>
</dbReference>
<sequence length="1312" mass="149427">MATIKLECSKSSPPIPVLAVVDLIKVTHPVQIVWGNNYKLTVNNAALEIQTDNDACRALARAAPEYKLYGGTAVEYTQIEHFLSYALTFKDDLVPNLQYLDKVLSSLTYLTANKLTLADLIVFGALHSEWKRIAKKPLPDNVTRWFNLIKAQDCVKYALSFVTEENVSKNANSKNQNSDTVQQEGKFVDLPGAEMGKVVVRFPPEASGYLHIGHAKAALLNQYYQQAFQGKLIMRFDDTNPAKENVHFEQVILEDLEMLQIKPDLFTHTSQYFDLMLQYCEQLIKSQKAYVDDTEPEKMKAERDEKVESVNRSNTVEKNLKMWSEMVNGTEYGQKCCVRAKIDMSSANGCLRDPTIYRCKNEPHPRTGLKYKVYPTYDFACPIVDAIEGVTHTLRTMEYHDRDEQFYWFIEALSLRRPHIWEYSRLSMTNTVLSKRKLTWFVEQGLVDGWDDARFPTVRGVLRRGMTVEGLKQFIISQGSSRNVVFMEWDKIWAVNKKVIDPIAPRYTALETDTVPVNVKNIKEDESQVVNVHPKDPAIGTKVVWTGSKILIDRIDADALKEGENATFINWGNLFIDKINRSDGKIVSVDATPNLDNKDFKKTLKLTWLCDTPKAPFTKTCCVYFEHIISKPLLGKDEDFKQFINQDTRKEVEMLGDPELSKLKKGDIIQLQRRGFFRVDVPYSPASEFTCKEQPIILFYIPDGHTKEPAAATKQAVPEKNDKKAAKTKPPKKSVEQPARANHIAVENENQPACIEDSLDNELLKAPKQAKTKEKPAKSPGKPNKKETKKPDPKESSKVQNDEQSNVKKKTRLGLEAQKETDLPAWYSQIITKGEMIEYYDVSGCYILRPWSYAIWDVIKDFLDREIKKLGVKNCYFPIFVSKNALEKEKEHVADFAPEVAWVTKSGDSDLAEPVAIRPTSETIMYPAFAKWIQSYRDLPIKLNQWNNIVRWEFKHPQPFLRTREFLWQEGHTAYASKDDADKEVLQILDIYARVYSELLAIPVVKGRKTEKEKFAGGDYTTTVEAFISASGRAIQGATSHHLGQNFSKMFDIVYEDPDTQEKKYVFQNSWGLTTRTIGVMIMVHADNQGLVLPPHVASLQAVIVPCGITASTSEQDKEILMNSCKELENSLIDANVRTEGDYRMNYSPGWKFNHWELKGVPLRVELGPKDIKNKQLVVVRRDTGEKITFSQVDAVKNIKDLLEVIHTSMLDKATKELNAHKVICKEWPQFLEELEKKNIILAPFCGSIPCEDKIKAESARDDDLEPNAASMGAKSLCIPFEQPAEITQNDKCINPKCNNKPNAYTLFGRSY</sequence>
<dbReference type="InterPro" id="IPR036621">
    <property type="entry name" value="Anticodon-bd_dom_sf"/>
</dbReference>
<dbReference type="Gene3D" id="3.30.110.30">
    <property type="entry name" value="C-terminal domain of ProRS"/>
    <property type="match status" value="1"/>
</dbReference>
<dbReference type="Gene3D" id="3.40.50.620">
    <property type="entry name" value="HUPs"/>
    <property type="match status" value="1"/>
</dbReference>
<dbReference type="Pfam" id="PF03129">
    <property type="entry name" value="HGTP_anticodon"/>
    <property type="match status" value="1"/>
</dbReference>
<dbReference type="InterPro" id="IPR049437">
    <property type="entry name" value="tRNA-synt_1c_C2"/>
</dbReference>
<feature type="domain" description="Aminoacyl-transfer RNA synthetases class-II family profile" evidence="7">
    <location>
        <begin position="853"/>
        <end position="1094"/>
    </location>
</feature>
<evidence type="ECO:0000256" key="4">
    <source>
        <dbReference type="ARBA" id="ARBA00022917"/>
    </source>
</evidence>
<keyword evidence="1" id="KW-0436">Ligase</keyword>
<dbReference type="SUPFAM" id="SSF64586">
    <property type="entry name" value="C-terminal domain of ProRS"/>
    <property type="match status" value="1"/>
</dbReference>
<dbReference type="InterPro" id="IPR017449">
    <property type="entry name" value="Pro-tRNA_synth_II"/>
</dbReference>
<dbReference type="PANTHER" id="PTHR43382">
    <property type="entry name" value="PROLYL-TRNA SYNTHETASE"/>
    <property type="match status" value="1"/>
</dbReference>
<evidence type="ECO:0000256" key="1">
    <source>
        <dbReference type="ARBA" id="ARBA00022598"/>
    </source>
</evidence>
<dbReference type="InterPro" id="IPR004499">
    <property type="entry name" value="Pro-tRNA-ligase_IIa_arc-type"/>
</dbReference>
<dbReference type="SUPFAM" id="SSF55681">
    <property type="entry name" value="Class II aaRS and biotin synthetases"/>
    <property type="match status" value="1"/>
</dbReference>
<dbReference type="FunFam" id="3.30.930.10:FF:000007">
    <property type="entry name" value="Bifunctional glutamate/proline--tRNA ligase"/>
    <property type="match status" value="1"/>
</dbReference>
<evidence type="ECO:0000256" key="5">
    <source>
        <dbReference type="ARBA" id="ARBA00023146"/>
    </source>
</evidence>
<feature type="compositionally biased region" description="Basic and acidic residues" evidence="6">
    <location>
        <begin position="784"/>
        <end position="801"/>
    </location>
</feature>
<dbReference type="FunFam" id="3.40.50.800:FF:000005">
    <property type="entry name" value="bifunctional glutamate/proline--tRNA ligase"/>
    <property type="match status" value="1"/>
</dbReference>
<dbReference type="Pfam" id="PF03950">
    <property type="entry name" value="tRNA-synt_1c_C"/>
    <property type="match status" value="1"/>
</dbReference>
<keyword evidence="3" id="KW-0067">ATP-binding</keyword>
<dbReference type="GO" id="GO:0005737">
    <property type="term" value="C:cytoplasm"/>
    <property type="evidence" value="ECO:0007669"/>
    <property type="project" value="InterPro"/>
</dbReference>
<dbReference type="EMBL" id="GIIL01002119">
    <property type="protein sequence ID" value="NOV45845.1"/>
    <property type="molecule type" value="Transcribed_RNA"/>
</dbReference>
<dbReference type="Gene3D" id="1.20.1050.130">
    <property type="match status" value="1"/>
</dbReference>